<dbReference type="GO" id="GO:0033645">
    <property type="term" value="C:host cell endomembrane system"/>
    <property type="evidence" value="ECO:0007669"/>
    <property type="project" value="UniProtKB-SubCell"/>
</dbReference>
<dbReference type="GO" id="GO:0042025">
    <property type="term" value="C:host cell nucleus"/>
    <property type="evidence" value="ECO:0007669"/>
    <property type="project" value="UniProtKB-SubCell"/>
</dbReference>
<feature type="compositionally biased region" description="Basic and acidic residues" evidence="12">
    <location>
        <begin position="1219"/>
        <end position="1254"/>
    </location>
</feature>
<keyword evidence="17" id="KW-0696">RNA-directed RNA polymerase</keyword>
<evidence type="ECO:0000256" key="1">
    <source>
        <dbReference type="ARBA" id="ARBA00004147"/>
    </source>
</evidence>
<name>A0A6F8PYU0_9VIRU</name>
<evidence type="ECO:0000256" key="5">
    <source>
        <dbReference type="ARBA" id="ARBA00022679"/>
    </source>
</evidence>
<dbReference type="GO" id="GO:0003724">
    <property type="term" value="F:RNA helicase activity"/>
    <property type="evidence" value="ECO:0007669"/>
    <property type="project" value="UniProtKB-EC"/>
</dbReference>
<evidence type="ECO:0000259" key="16">
    <source>
        <dbReference type="PROSITE" id="PS51743"/>
    </source>
</evidence>
<keyword evidence="6" id="KW-0548">Nucleotidyltransferase</keyword>
<feature type="domain" description="(+)RNA virus helicase C-terminal" evidence="15">
    <location>
        <begin position="1848"/>
        <end position="2195"/>
    </location>
</feature>
<evidence type="ECO:0000256" key="9">
    <source>
        <dbReference type="ARBA" id="ARBA00022953"/>
    </source>
</evidence>
<protein>
    <submittedName>
        <fullName evidence="17">RNA-dependent RNA polymerase</fullName>
    </submittedName>
</protein>
<dbReference type="GO" id="GO:0008174">
    <property type="term" value="F:mRNA methyltransferase activity"/>
    <property type="evidence" value="ECO:0007669"/>
    <property type="project" value="UniProtKB-UniRule"/>
</dbReference>
<dbReference type="Pfam" id="PF01728">
    <property type="entry name" value="FtsJ"/>
    <property type="match status" value="1"/>
</dbReference>
<dbReference type="InterPro" id="IPR027417">
    <property type="entry name" value="P-loop_NTPase"/>
</dbReference>
<dbReference type="InterPro" id="IPR043502">
    <property type="entry name" value="DNA/RNA_pol_sf"/>
</dbReference>
<evidence type="ECO:0000313" key="17">
    <source>
        <dbReference type="EMBL" id="BBQ04461.1"/>
    </source>
</evidence>
<dbReference type="GO" id="GO:0005524">
    <property type="term" value="F:ATP binding"/>
    <property type="evidence" value="ECO:0007669"/>
    <property type="project" value="UniProtKB-KW"/>
</dbReference>
<dbReference type="GO" id="GO:0032259">
    <property type="term" value="P:methylation"/>
    <property type="evidence" value="ECO:0007669"/>
    <property type="project" value="InterPro"/>
</dbReference>
<dbReference type="InterPro" id="IPR029063">
    <property type="entry name" value="SAM-dependent_MTases_sf"/>
</dbReference>
<feature type="region of interest" description="Disordered" evidence="12">
    <location>
        <begin position="1203"/>
        <end position="1269"/>
    </location>
</feature>
<comment type="subcellular location">
    <subcellularLocation>
        <location evidence="2">Host endomembrane system</location>
        <topology evidence="2">Peripheral membrane protein</topology>
    </subcellularLocation>
    <subcellularLocation>
        <location evidence="1">Host nucleus</location>
    </subcellularLocation>
</comment>
<keyword evidence="4" id="KW-0507">mRNA processing</keyword>
<feature type="domain" description="OTU" evidence="14">
    <location>
        <begin position="1296"/>
        <end position="1406"/>
    </location>
</feature>
<keyword evidence="7" id="KW-0067">ATP-binding</keyword>
<proteinExistence type="predicted"/>
<dbReference type="CDD" id="cd22744">
    <property type="entry name" value="OTU"/>
    <property type="match status" value="1"/>
</dbReference>
<feature type="domain" description="Alphavirus-like MT" evidence="16">
    <location>
        <begin position="80"/>
        <end position="301"/>
    </location>
</feature>
<dbReference type="Pfam" id="PF00978">
    <property type="entry name" value="RdRP_2"/>
    <property type="match status" value="1"/>
</dbReference>
<evidence type="ECO:0000256" key="4">
    <source>
        <dbReference type="ARBA" id="ARBA00022664"/>
    </source>
</evidence>
<reference evidence="17" key="1">
    <citation type="journal article" date="2020" name="Viruses">
        <title>Deciphering the Virome of Culex vishnui Subgroup Mosquitoes, the Major Vectors of Japanese Encephalitis, in Japan.</title>
        <authorList>
            <person name="Faizah A.N."/>
            <person name="Kobayashi D."/>
            <person name="Isawa H."/>
            <person name="Amoa-Bosompem M."/>
            <person name="Murota K."/>
            <person name="Higa Y."/>
            <person name="Futami K."/>
            <person name="Shimada S."/>
            <person name="Kim K.S."/>
            <person name="Itokawa K."/>
            <person name="Watanabe M."/>
            <person name="Tsuda Y."/>
            <person name="Minakawa N."/>
            <person name="Miura K."/>
            <person name="Hirayama K."/>
            <person name="Sawabe K."/>
        </authorList>
    </citation>
    <scope>NUCLEOTIDE SEQUENCE</scope>
    <source>
        <strain evidence="17">17CxNGK-Cps2-1462</strain>
    </source>
</reference>
<dbReference type="InterPro" id="IPR003323">
    <property type="entry name" value="OTU_dom"/>
</dbReference>
<dbReference type="GO" id="GO:0003723">
    <property type="term" value="F:RNA binding"/>
    <property type="evidence" value="ECO:0007669"/>
    <property type="project" value="UniProtKB-KW"/>
</dbReference>
<dbReference type="InterPro" id="IPR002877">
    <property type="entry name" value="RNA_MeTrfase_FtsJ_dom"/>
</dbReference>
<keyword evidence="5" id="KW-0808">Transferase</keyword>
<keyword evidence="8" id="KW-0694">RNA-binding</keyword>
<evidence type="ECO:0000259" key="15">
    <source>
        <dbReference type="PROSITE" id="PS51657"/>
    </source>
</evidence>
<feature type="domain" description="RdRp catalytic" evidence="13">
    <location>
        <begin position="2512"/>
        <end position="2627"/>
    </location>
</feature>
<evidence type="ECO:0000256" key="7">
    <source>
        <dbReference type="ARBA" id="ARBA00022840"/>
    </source>
</evidence>
<keyword evidence="9" id="KW-0693">Viral RNA replication</keyword>
<evidence type="ECO:0000256" key="12">
    <source>
        <dbReference type="SAM" id="MobiDB-lite"/>
    </source>
</evidence>
<dbReference type="Pfam" id="PF01660">
    <property type="entry name" value="Vmethyltransf"/>
    <property type="match status" value="1"/>
</dbReference>
<evidence type="ECO:0000256" key="8">
    <source>
        <dbReference type="ARBA" id="ARBA00022884"/>
    </source>
</evidence>
<dbReference type="PROSITE" id="PS51743">
    <property type="entry name" value="ALPHAVIRUS_MT"/>
    <property type="match status" value="1"/>
</dbReference>
<evidence type="ECO:0000256" key="3">
    <source>
        <dbReference type="ARBA" id="ARBA00022562"/>
    </source>
</evidence>
<evidence type="ECO:0000259" key="14">
    <source>
        <dbReference type="PROSITE" id="PS50802"/>
    </source>
</evidence>
<dbReference type="InterPro" id="IPR027351">
    <property type="entry name" value="(+)RNA_virus_helicase_core_dom"/>
</dbReference>
<dbReference type="GO" id="GO:0016556">
    <property type="term" value="P:mRNA modification"/>
    <property type="evidence" value="ECO:0007669"/>
    <property type="project" value="InterPro"/>
</dbReference>
<evidence type="ECO:0000256" key="2">
    <source>
        <dbReference type="ARBA" id="ARBA00004531"/>
    </source>
</evidence>
<dbReference type="PROSITE" id="PS50802">
    <property type="entry name" value="OTU"/>
    <property type="match status" value="1"/>
</dbReference>
<dbReference type="InterPro" id="IPR002588">
    <property type="entry name" value="Alphavirus-like_MT_dom"/>
</dbReference>
<dbReference type="PROSITE" id="PS51657">
    <property type="entry name" value="PSRV_HELICASE"/>
    <property type="match status" value="1"/>
</dbReference>
<dbReference type="Gene3D" id="3.40.50.150">
    <property type="entry name" value="Vaccinia Virus protein VP39"/>
    <property type="match status" value="1"/>
</dbReference>
<evidence type="ECO:0000256" key="6">
    <source>
        <dbReference type="ARBA" id="ARBA00022695"/>
    </source>
</evidence>
<accession>A0A6F8PYU0</accession>
<dbReference type="CDD" id="cd02440">
    <property type="entry name" value="AdoMet_MTases"/>
    <property type="match status" value="1"/>
</dbReference>
<dbReference type="PROSITE" id="PS50507">
    <property type="entry name" value="RDRP_SSRNA_POS"/>
    <property type="match status" value="1"/>
</dbReference>
<dbReference type="SUPFAM" id="SSF56672">
    <property type="entry name" value="DNA/RNA polymerases"/>
    <property type="match status" value="1"/>
</dbReference>
<comment type="catalytic activity">
    <reaction evidence="11">
        <text>ATP + H2O = ADP + phosphate + H(+)</text>
        <dbReference type="Rhea" id="RHEA:13065"/>
        <dbReference type="ChEBI" id="CHEBI:15377"/>
        <dbReference type="ChEBI" id="CHEBI:15378"/>
        <dbReference type="ChEBI" id="CHEBI:30616"/>
        <dbReference type="ChEBI" id="CHEBI:43474"/>
        <dbReference type="ChEBI" id="CHEBI:456216"/>
        <dbReference type="EC" id="3.6.4.13"/>
    </reaction>
</comment>
<dbReference type="GO" id="GO:0006351">
    <property type="term" value="P:DNA-templated transcription"/>
    <property type="evidence" value="ECO:0007669"/>
    <property type="project" value="InterPro"/>
</dbReference>
<dbReference type="SUPFAM" id="SSF52540">
    <property type="entry name" value="P-loop containing nucleoside triphosphate hydrolases"/>
    <property type="match status" value="1"/>
</dbReference>
<dbReference type="GO" id="GO:0039694">
    <property type="term" value="P:viral RNA genome replication"/>
    <property type="evidence" value="ECO:0007669"/>
    <property type="project" value="InterPro"/>
</dbReference>
<organism evidence="17">
    <name type="scientific">Culex pseudovishnui negev-like virus</name>
    <dbReference type="NCBI Taxonomy" id="2682815"/>
    <lineage>
        <taxon>Viruses</taxon>
        <taxon>Riboviria</taxon>
        <taxon>Negevirus</taxon>
    </lineage>
</organism>
<dbReference type="CDD" id="cd23254">
    <property type="entry name" value="Kitaviridae_RdRp"/>
    <property type="match status" value="1"/>
</dbReference>
<dbReference type="InterPro" id="IPR001788">
    <property type="entry name" value="RNA-dep_RNA_pol_alsuvir"/>
</dbReference>
<dbReference type="GO" id="GO:0006370">
    <property type="term" value="P:7-methylguanosine mRNA capping"/>
    <property type="evidence" value="ECO:0007669"/>
    <property type="project" value="UniProtKB-KW"/>
</dbReference>
<dbReference type="GO" id="GO:0003968">
    <property type="term" value="F:RNA-directed RNA polymerase activity"/>
    <property type="evidence" value="ECO:0007669"/>
    <property type="project" value="UniProtKB-KW"/>
</dbReference>
<keyword evidence="10" id="KW-0506">mRNA capping</keyword>
<evidence type="ECO:0000256" key="11">
    <source>
        <dbReference type="ARBA" id="ARBA00047984"/>
    </source>
</evidence>
<keyword evidence="3" id="KW-1048">Host nucleus</keyword>
<sequence length="2763" mass="316836">MDVLKTVGVSNDFSVKALYNQRILSQRDTTLNELIDDAISRAAAADKAVDACKPTKVISQVLHIDQRNALASHFPAYNLEYTNKDLNCHGMAAAITKLSYDHMLDSISYNNLHSARAKGVDDNGRPYDDYVSFIGGNPAKFVKQCMHAVHSCNPILDCKDSVRRNDRVEQIRLHLNQLNNKKQKSFDDHTAIRMCQLFLSTQVISCNSLAQECNRTSRYIIAVDSTYDISLRQLADIMVKKRAIFMKGCVMFDASILKQQRGKIAGIDATYRKENGQIVFNFTGDMSIEYRHNLKNYLAYFTSGNFYNSDMSALFQIEMLENRLGVQYFKVCRVTHSLRSVDAMSHSIWFTAMQGMTVVTCYTTDLNKLARGRNRWWGRWSLFNREARRDIGNSNSKLYDTYDGVFKKRYALVKTSIIDRLRNFAFGSTEQKFKATEIFNYLRSITSEVFFGNEIVKRDDPLDNTTMMAVSLAVYVEQYLKKYDMGKAQQQLIIDINADRALALKSIPFKIFHSRDTCYDSSAWPIFGALHAMAFWLKSSSREYERMLVPAEEYLPQKASKTNMFSIAEMKVRNAVRNCAERVEDALNKKSFLKYEYRTSHNFSYCPVAVRALGDDYCSQIAHNIKENFCVDTTTTEIRSYLDERIDEVLYGSKDDDCSVNYNDTVFRWKAAINHYLRSEFHDDCEDTVRTITSDSNFMPTMLSKVYTLPHPPDVLFGNFGEHELSDENTRVELYEYGQEKIYYYKLLKSLVSHYYHRGTSAKIMLCNALHEKELYFDHRRACIAALEQFKQRYESGLVQESCDEMIRNYVSPVEKFEREIMKPSELDVNPALEPLAALQLIENLVAVSGTAYLFLHLSQLLIHFDKVHAVSRWFKSAEIKRLCYWHSTASTMVVIFNDRCVPMADYTSCDLTDFKSSKIKLMAQTHKLMEHYITDLYRASEGKQVSAPIAGVRVVKPSAPPEDPPPPPYQPEPINDYKRVVDAVRKLPLNKTDEYQGVNYRQKLKLYSLMSLLTCSPLSVLELGAAPGTWTQLLLRKFPRAQYHAVSLKQGLKYETRPATTKLTYFDVDAFDYFENNDKRFDLVVCDIASQDSWKDSSEQIRIAASIRNRVHSGSSIIIKFSNVFAAIDTIADLYAGFCCGFVKPVGSRTRSTEVYFIASHVEINFRKLDDIRASILASLHCILLSPPKTPAIPTEEVVSEYFNPSDESSSDDSDKEDDPKKEEEKAKQKEDEEKEKAKQKEDEEKQKQDDPGPPRPPSPCELDPEGEPIHVSASKFLARHKHSSFYQELLTDDCFIMDVARDGYCLYHALTAGCIHNIHGLIDELKELAALQWGTDSDRYIRYIETKAKNREGDIDDLELFSRLFEVKIVVYDFALHIRHEIGEGNSIIKVAYDGTHYYAILHCPDKESLPPDHDMSPTVFNDRAYMIWLDNTISKDAVRERSLPVKALNYVARVATTVTGNLHNLTDADRTIFVIQRYCDKHVSCNFKQLTTKIESTQHETYTVALWNSTKYLDKFRQYVRENDLYCQAVSHPMIYKSGYCVFKIRKCSTHDTRHNPIAQAAFINHHMTICDRCPGVKSWQVLAHHYISKTGVYSTCAQSLATVIPVTEYAKDVTVYKLVPNKGANFSVTPSGDFVLIGVRFDSVRAIDSGCLKYVMTALTTYLERNQLYKEALQFDGVGASNTSPIIDKLRTYCSVLYDKINIADTTSLEMKFRPITKSPYCRINKRKNACYEALEMARYDKVRIVDELERYARSQKTMLIYNAANKHKNLVTTSTGKLAAIDFNVGKYAIKKCDFDYRGVFAKGFSYEQDAVVDLTDCYIGDEPVPKAGFGIVAYTKECRMFNSDRIYDTISARIDLLDKLDDIFVVYVDGAPGVGKTRYILDNLTGNTVDTTEMVLCIGKHSAETFRARAIDKFGYDETTARKKFRTLDSLLMHFNEEDYPRDMVRTLYIDEGMMEHVGKLLWAALLLNAKKLVIIGDEAQIPFINRDKTRRLHYNKIASIVPDQNAFTTLADCFISYRIPADIAHMLNRLKAYRKVIRTYNPIVHSVKLVVCPQGKYDVMTRKFDQHATSPLASLREHYTPDTVVLTYTQADKKTIIEHLKSNGQEARVHTVHEFQGSEAKKVIFIRLSAKHNPVYDERSQALVGLSRHTHEFLYITPVCDNVARIIMDYAHETHDMKKLQVTLKGGGILAGPRQNKQHPVFLVNYTAPKTFDLLKQNVFLREFVIANRGYNIIPTRANLQPIEMPIPTDPIIPTNRVGDPVNILQTFIDYMVPGGSTRIMDYDNLRFEEEPFCVTNPCSLREVYRIKTSRFDSYSSSVRTHCPMPVWDTQKQYLKAFGERNGGVPDYGGTRDNIALVEDMYNSFKTAYLKEANLSVFEGSEIDINVDALEDWLKEKPTSVLELMKSDEDYSIFDKKLDTYSMMLKKLPKIVTDAEAAYKNKSPQTILYHCQAVNAVFSPIVREMKSRLVSSLLANKVIATDMSVDELEDLMSTRFPPSMLRDYCQTAEGDIGKFDKSQELLALMFEIKIMTTLGFPRKYVGLWVYMHVYTRMIARNAGFSAHVHYQRKSGDAMTFLGNTLFLMAVVAHTYGADVTRRAVGWFAGDDYYLFTQDPIDTSDSVERFAMTFNLELKVMTKKTPYFCSKFFVPTVNNRWKMIPDIVKTVIKLGRRDLVNRQHVSEFRQSLKDLYKNFDNVLYVPYLDYCLADRYRPYGSEQVYSAIFTIINEDEHWNKLYYAANGAVIDENRGFSRQDF</sequence>
<dbReference type="Gene3D" id="3.40.50.300">
    <property type="entry name" value="P-loop containing nucleotide triphosphate hydrolases"/>
    <property type="match status" value="2"/>
</dbReference>
<dbReference type="InterPro" id="IPR007094">
    <property type="entry name" value="RNA-dir_pol_PSvirus"/>
</dbReference>
<evidence type="ECO:0000259" key="13">
    <source>
        <dbReference type="PROSITE" id="PS50507"/>
    </source>
</evidence>
<keyword evidence="7" id="KW-0547">Nucleotide-binding</keyword>
<dbReference type="Pfam" id="PF01443">
    <property type="entry name" value="Viral_helicase1"/>
    <property type="match status" value="1"/>
</dbReference>
<dbReference type="SUPFAM" id="SSF53335">
    <property type="entry name" value="S-adenosyl-L-methionine-dependent methyltransferases"/>
    <property type="match status" value="1"/>
</dbReference>
<dbReference type="EMBL" id="LC512731">
    <property type="protein sequence ID" value="BBQ04461.1"/>
    <property type="molecule type" value="Genomic_RNA"/>
</dbReference>
<evidence type="ECO:0000256" key="10">
    <source>
        <dbReference type="ARBA" id="ARBA00023042"/>
    </source>
</evidence>